<dbReference type="AlphaFoldDB" id="A0A8J7BZS8"/>
<dbReference type="RefSeq" id="WP_190835668.1">
    <property type="nucleotide sequence ID" value="NZ_CAWPPI010000098.1"/>
</dbReference>
<sequence length="173" mass="19263">MKFKTSLLPISAAGAIVLTAAPTFSQSNNSIGFRCDTIEGTPTTVVYNSKNQVKPLIHWKQEYIDSQNIRAACEGAAKKLQSRYDNNKLTLLAIDANNSNKPITVCLINKQGESCDVKSSEELLRLKTTGKNQDFQALSEIVNPNLGEVKANEMRTIGRTYARIESKKWFVFF</sequence>
<dbReference type="Proteomes" id="UP000629098">
    <property type="component" value="Unassembled WGS sequence"/>
</dbReference>
<comment type="caution">
    <text evidence="2">The sequence shown here is derived from an EMBL/GenBank/DDBJ whole genome shotgun (WGS) entry which is preliminary data.</text>
</comment>
<proteinExistence type="predicted"/>
<keyword evidence="3" id="KW-1185">Reference proteome</keyword>
<gene>
    <name evidence="2" type="ORF">ICL16_32235</name>
</gene>
<feature type="signal peptide" evidence="1">
    <location>
        <begin position="1"/>
        <end position="20"/>
    </location>
</feature>
<dbReference type="EMBL" id="JACXAE010000098">
    <property type="protein sequence ID" value="MBD2776598.1"/>
    <property type="molecule type" value="Genomic_DNA"/>
</dbReference>
<feature type="chain" id="PRO_5035311130" evidence="1">
    <location>
        <begin position="21"/>
        <end position="173"/>
    </location>
</feature>
<organism evidence="2 3">
    <name type="scientific">Iningainema tapete BLCC-T55</name>
    <dbReference type="NCBI Taxonomy" id="2748662"/>
    <lineage>
        <taxon>Bacteria</taxon>
        <taxon>Bacillati</taxon>
        <taxon>Cyanobacteriota</taxon>
        <taxon>Cyanophyceae</taxon>
        <taxon>Nostocales</taxon>
        <taxon>Scytonemataceae</taxon>
        <taxon>Iningainema tapete</taxon>
    </lineage>
</organism>
<keyword evidence="1" id="KW-0732">Signal</keyword>
<reference evidence="2" key="1">
    <citation type="submission" date="2020-09" db="EMBL/GenBank/DDBJ databases">
        <title>Iningainema tapete sp. nov. (Scytonemataceae, Cyanobacteria) from greenhouses in central Florida (USA) produces two types of nodularin with biosynthetic potential for microcystin-LR and anabaenopeptins.</title>
        <authorList>
            <person name="Berthold D.E."/>
            <person name="Lefler F.W."/>
            <person name="Huang I.-S."/>
            <person name="Abdulla H."/>
            <person name="Zimba P.V."/>
            <person name="Laughinghouse H.D. IV."/>
        </authorList>
    </citation>
    <scope>NUCLEOTIDE SEQUENCE</scope>
    <source>
        <strain evidence="2">BLCCT55</strain>
    </source>
</reference>
<evidence type="ECO:0000313" key="2">
    <source>
        <dbReference type="EMBL" id="MBD2776598.1"/>
    </source>
</evidence>
<evidence type="ECO:0000313" key="3">
    <source>
        <dbReference type="Proteomes" id="UP000629098"/>
    </source>
</evidence>
<accession>A0A8J7BZS8</accession>
<evidence type="ECO:0000256" key="1">
    <source>
        <dbReference type="SAM" id="SignalP"/>
    </source>
</evidence>
<name>A0A8J7BZS8_9CYAN</name>
<dbReference type="InterPro" id="IPR025478">
    <property type="entry name" value="COP23"/>
</dbReference>
<protein>
    <submittedName>
        <fullName evidence="2">Uncharacterized protein</fullName>
    </submittedName>
</protein>
<dbReference type="Pfam" id="PF14218">
    <property type="entry name" value="COP23"/>
    <property type="match status" value="1"/>
</dbReference>